<dbReference type="CDD" id="cd21542">
    <property type="entry name" value="SPOC_Bye1p-like"/>
    <property type="match status" value="1"/>
</dbReference>
<proteinExistence type="inferred from homology"/>
<dbReference type="Pfam" id="PF07744">
    <property type="entry name" value="SPOC"/>
    <property type="match status" value="1"/>
</dbReference>
<feature type="compositionally biased region" description="Pro residues" evidence="8">
    <location>
        <begin position="1084"/>
        <end position="1099"/>
    </location>
</feature>
<feature type="compositionally biased region" description="Low complexity" evidence="8">
    <location>
        <begin position="1121"/>
        <end position="1133"/>
    </location>
</feature>
<evidence type="ECO:0000256" key="7">
    <source>
        <dbReference type="ARBA" id="ARBA00023242"/>
    </source>
</evidence>
<evidence type="ECO:0000256" key="4">
    <source>
        <dbReference type="ARBA" id="ARBA00022723"/>
    </source>
</evidence>
<comment type="function">
    <text evidence="1">Negative regulator of transcription elongation.</text>
</comment>
<keyword evidence="6" id="KW-0862">Zinc</keyword>
<keyword evidence="4" id="KW-0479">Metal-binding</keyword>
<feature type="compositionally biased region" description="Polar residues" evidence="8">
    <location>
        <begin position="567"/>
        <end position="583"/>
    </location>
</feature>
<feature type="compositionally biased region" description="Basic and acidic residues" evidence="8">
    <location>
        <begin position="1173"/>
        <end position="1203"/>
    </location>
</feature>
<accession>A0ABN7UJ55</accession>
<comment type="similarity">
    <text evidence="2">Belongs to the BYE1 family.</text>
</comment>
<dbReference type="PROSITE" id="PS51321">
    <property type="entry name" value="TFIIS_CENTRAL"/>
    <property type="match status" value="1"/>
</dbReference>
<organism evidence="10 11">
    <name type="scientific">Gigaspora margarita</name>
    <dbReference type="NCBI Taxonomy" id="4874"/>
    <lineage>
        <taxon>Eukaryota</taxon>
        <taxon>Fungi</taxon>
        <taxon>Fungi incertae sedis</taxon>
        <taxon>Mucoromycota</taxon>
        <taxon>Glomeromycotina</taxon>
        <taxon>Glomeromycetes</taxon>
        <taxon>Diversisporales</taxon>
        <taxon>Gigasporaceae</taxon>
        <taxon>Gigaspora</taxon>
    </lineage>
</organism>
<dbReference type="InterPro" id="IPR036575">
    <property type="entry name" value="TFIIS_cen_dom_sf"/>
</dbReference>
<feature type="region of interest" description="Disordered" evidence="8">
    <location>
        <begin position="553"/>
        <end position="680"/>
    </location>
</feature>
<evidence type="ECO:0000256" key="1">
    <source>
        <dbReference type="ARBA" id="ARBA00002311"/>
    </source>
</evidence>
<keyword evidence="5" id="KW-0863">Zinc-finger</keyword>
<dbReference type="Pfam" id="PF07500">
    <property type="entry name" value="TFIIS_M"/>
    <property type="match status" value="1"/>
</dbReference>
<keyword evidence="11" id="KW-1185">Reference proteome</keyword>
<feature type="compositionally biased region" description="Basic and acidic residues" evidence="8">
    <location>
        <begin position="1247"/>
        <end position="1288"/>
    </location>
</feature>
<dbReference type="PANTHER" id="PTHR11477">
    <property type="entry name" value="TRANSCRIPTION FACTOR S-II ZINC FINGER DOMAIN-CONTAINING PROTEIN"/>
    <property type="match status" value="1"/>
</dbReference>
<feature type="region of interest" description="Disordered" evidence="8">
    <location>
        <begin position="164"/>
        <end position="193"/>
    </location>
</feature>
<dbReference type="SUPFAM" id="SSF46942">
    <property type="entry name" value="Elongation factor TFIIS domain 2"/>
    <property type="match status" value="1"/>
</dbReference>
<keyword evidence="7" id="KW-0539">Nucleus</keyword>
<dbReference type="InterPro" id="IPR013083">
    <property type="entry name" value="Znf_RING/FYVE/PHD"/>
</dbReference>
<dbReference type="SMART" id="SM00510">
    <property type="entry name" value="TFS2M"/>
    <property type="match status" value="1"/>
</dbReference>
<dbReference type="InterPro" id="IPR001965">
    <property type="entry name" value="Znf_PHD"/>
</dbReference>
<feature type="compositionally biased region" description="Polar residues" evidence="8">
    <location>
        <begin position="350"/>
        <end position="359"/>
    </location>
</feature>
<dbReference type="Gene3D" id="1.10.472.30">
    <property type="entry name" value="Transcription elongation factor S-II, central domain"/>
    <property type="match status" value="1"/>
</dbReference>
<evidence type="ECO:0000256" key="2">
    <source>
        <dbReference type="ARBA" id="ARBA00011050"/>
    </source>
</evidence>
<feature type="domain" description="TFIIS central" evidence="9">
    <location>
        <begin position="407"/>
        <end position="540"/>
    </location>
</feature>
<evidence type="ECO:0000313" key="11">
    <source>
        <dbReference type="Proteomes" id="UP000789901"/>
    </source>
</evidence>
<evidence type="ECO:0000259" key="9">
    <source>
        <dbReference type="PROSITE" id="PS51321"/>
    </source>
</evidence>
<dbReference type="InterPro" id="IPR011011">
    <property type="entry name" value="Znf_FYVE_PHD"/>
</dbReference>
<feature type="compositionally biased region" description="Pro residues" evidence="8">
    <location>
        <begin position="1030"/>
        <end position="1074"/>
    </location>
</feature>
<evidence type="ECO:0000313" key="10">
    <source>
        <dbReference type="EMBL" id="CAG8595692.1"/>
    </source>
</evidence>
<dbReference type="Proteomes" id="UP000789901">
    <property type="component" value="Unassembled WGS sequence"/>
</dbReference>
<dbReference type="EMBL" id="CAJVQB010003044">
    <property type="protein sequence ID" value="CAG8595692.1"/>
    <property type="molecule type" value="Genomic_DNA"/>
</dbReference>
<feature type="compositionally biased region" description="Pro residues" evidence="8">
    <location>
        <begin position="1108"/>
        <end position="1120"/>
    </location>
</feature>
<feature type="compositionally biased region" description="Basic and acidic residues" evidence="8">
    <location>
        <begin position="1214"/>
        <end position="1223"/>
    </location>
</feature>
<feature type="region of interest" description="Disordered" evidence="8">
    <location>
        <begin position="981"/>
        <end position="1296"/>
    </location>
</feature>
<feature type="compositionally biased region" description="Polar residues" evidence="8">
    <location>
        <begin position="646"/>
        <end position="680"/>
    </location>
</feature>
<dbReference type="SUPFAM" id="SSF57903">
    <property type="entry name" value="FYVE/PHD zinc finger"/>
    <property type="match status" value="1"/>
</dbReference>
<feature type="compositionally biased region" description="Low complexity" evidence="8">
    <location>
        <begin position="985"/>
        <end position="999"/>
    </location>
</feature>
<evidence type="ECO:0000256" key="8">
    <source>
        <dbReference type="SAM" id="MobiDB-lite"/>
    </source>
</evidence>
<comment type="caution">
    <text evidence="10">The sequence shown here is derived from an EMBL/GenBank/DDBJ whole genome shotgun (WGS) entry which is preliminary data.</text>
</comment>
<name>A0ABN7UJ55_GIGMA</name>
<dbReference type="SMART" id="SM00249">
    <property type="entry name" value="PHD"/>
    <property type="match status" value="1"/>
</dbReference>
<evidence type="ECO:0000256" key="5">
    <source>
        <dbReference type="ARBA" id="ARBA00022771"/>
    </source>
</evidence>
<dbReference type="InterPro" id="IPR003618">
    <property type="entry name" value="TFIIS_cen_dom"/>
</dbReference>
<gene>
    <name evidence="10" type="ORF">GMARGA_LOCUS6627</name>
</gene>
<protein>
    <recommendedName>
        <fullName evidence="3">Transcription factor BYE1</fullName>
    </recommendedName>
</protein>
<dbReference type="PANTHER" id="PTHR11477:SF0">
    <property type="entry name" value="IP08861P-RELATED"/>
    <property type="match status" value="1"/>
</dbReference>
<evidence type="ECO:0000256" key="3">
    <source>
        <dbReference type="ARBA" id="ARBA00021616"/>
    </source>
</evidence>
<evidence type="ECO:0000256" key="6">
    <source>
        <dbReference type="ARBA" id="ARBA00022833"/>
    </source>
</evidence>
<feature type="region of interest" description="Disordered" evidence="8">
    <location>
        <begin position="316"/>
        <end position="360"/>
    </location>
</feature>
<feature type="region of interest" description="Disordered" evidence="8">
    <location>
        <begin position="378"/>
        <end position="403"/>
    </location>
</feature>
<reference evidence="10 11" key="1">
    <citation type="submission" date="2021-06" db="EMBL/GenBank/DDBJ databases">
        <authorList>
            <person name="Kallberg Y."/>
            <person name="Tangrot J."/>
            <person name="Rosling A."/>
        </authorList>
    </citation>
    <scope>NUCLEOTIDE SEQUENCE [LARGE SCALE GENOMIC DNA]</scope>
    <source>
        <strain evidence="10 11">120-4 pot B 10/14</strain>
    </source>
</reference>
<dbReference type="Gene3D" id="3.30.40.10">
    <property type="entry name" value="Zinc/RING finger domain, C3HC4 (zinc finger)"/>
    <property type="match status" value="1"/>
</dbReference>
<sequence>MESNDLSKYVNLPFGGEMDDNVVMSEEMGNVSMSQYINDTERHDEQSLGNLGGATIENGNSFTVEDLNFIHFDDFVHSSDTIAVTDGPQIIWNISATPDGQISSQDWNTSSLVLHDTVQTVQDNNTQSMLINPEAATQFLIDPTLMTQPQQPIQVQQGHSYGTRFANQMRPTPGIQPRQRRQRPKKGQGETDDGPYCICRGPASGVMVECDSCNEFHCDCVNITPQQAQEVDKYHCPKCQVENPSLIGIIKDDCPMAEATGIDPKALLIEEPTSTDPPKPAKCLFKECSKPARENNPYCGESCLLHDKIMEIKMTKGPDVSQKASSPPAVTETKKGHRPVLPKPAPPTVLNGSSHTNNKIAPVNQRPISMVTNSTPTVIKSGSSQNKKIPIQQKKVSGGSGDSATKVRNLCLEKFQSLFAKKYDELSQKGELQNTQEGPEQLAQRLARRIEESIYDNFAAKTDKDGLGQNYKSKFRNLLTSLGHPKNEDLLMQVVKGDIPPVRLVMMSAEDLANPEQKSLMVKVRRESMQQSVLKADNGPRIKKTHKGEFIIIESGNDSPKRDAPDANSTASTANGTFTSHPNTRPKINIEDLVPKRRASTTDGNNPLSASSDTSKDDSSSRRTSTSMEDLRTNFFKATPREENNDNQQPARNSSANDNNVFADTDMTGSPTAISVSSPMGSPLLSKDSYFEIVSKELISPKMSPHTPPGEPTNLNEPILPLTYIWSGKLVYDSVARFSGKASLVAAKKRSKERCWEDFLATVIRVNGHVSRVDEAETYLIDSWCSPSKDVAIIKFEYVDNIDDKQQFDMIFNYLRYSQKDRVMRYGRVANAYSNVREMYIIPLEPDDKVPDVFTFLDHDELLIPKNNEKRQSKLLLGAIVIVEAESVKTKRPRELNVNNATRSFKKEKVESAYNGQLGSNVQPNIGANVVTNSPVAHIMPPQTNVVMAPVNSPPNQQISSNITAVTSAPSGIFPGLLQSLLTAPGQNTPNQFQPQPQFNGPPPSGPQTYAMSTQQPPPQMHMPSQPNQYPAPFPAAAPPPNGQFMPPPHVVQGPPPTPQGQMPPPGPMPPGFPPQYEQFYAHAPPPPNYPPSQQPPTIQPQQQIQYGPPPLGQNVPPPVGQNVPPVGQNVPPYHYPPTPTDNRRPGEQPQWVPPQDNRPWDKTNNRPPMWERNSDNRPMDLDNRPSWDHEDRRSYDLRPPRDRNHRRPSPPHSDYRDYLDRRQRGHHRNRQDSPRSRGSRNSGGGKGDRDWNEQDRDWGDRDKERDERFDRGRDQHRDGDRGNRGGRGEITSIIRDVQNRYQSFDDKADMNGGRVCPG</sequence>
<dbReference type="InterPro" id="IPR012921">
    <property type="entry name" value="SPOC_C"/>
</dbReference>
<feature type="compositionally biased region" description="Polar residues" evidence="8">
    <location>
        <begin position="378"/>
        <end position="387"/>
    </location>
</feature>